<organism evidence="1 2">
    <name type="scientific">Roseibium algicola</name>
    <dbReference type="NCBI Taxonomy" id="2857014"/>
    <lineage>
        <taxon>Bacteria</taxon>
        <taxon>Pseudomonadati</taxon>
        <taxon>Pseudomonadota</taxon>
        <taxon>Alphaproteobacteria</taxon>
        <taxon>Hyphomicrobiales</taxon>
        <taxon>Stappiaceae</taxon>
        <taxon>Roseibium</taxon>
    </lineage>
</organism>
<gene>
    <name evidence="1" type="ORF">B0E33_12945</name>
</gene>
<dbReference type="RefSeq" id="WP_077291419.1">
    <property type="nucleotide sequence ID" value="NZ_CP019630.1"/>
</dbReference>
<dbReference type="InterPro" id="IPR024524">
    <property type="entry name" value="DUF3800"/>
</dbReference>
<evidence type="ECO:0008006" key="3">
    <source>
        <dbReference type="Google" id="ProtNLM"/>
    </source>
</evidence>
<accession>A0ABM6I2A6</accession>
<reference evidence="1 2" key="1">
    <citation type="submission" date="2017-02" db="EMBL/GenBank/DDBJ databases">
        <authorList>
            <person name="Jeong S."/>
        </authorList>
    </citation>
    <scope>NUCLEOTIDE SEQUENCE [LARGE SCALE GENOMIC DNA]</scope>
    <source>
        <strain evidence="1 2">RMAR6-6</strain>
    </source>
</reference>
<protein>
    <recommendedName>
        <fullName evidence="3">DUF3800 domain-containing protein</fullName>
    </recommendedName>
</protein>
<dbReference type="Pfam" id="PF12686">
    <property type="entry name" value="DUF3800"/>
    <property type="match status" value="1"/>
</dbReference>
<sequence>MPRVSCLYLDDSGTRNPNHAPSDGQFRDWFALGGVLINEEDEDDIRRAHETFCRSWGITYPLHSVKIRCRSDEFSWLNTLTPEEYQRFMIELSDFLTSAPVMGHACVIDRPGYDGRYRERYGRQQWMLCKTAFSVLCERSAKLARRDDRKLRVYPEEGDKSADNAVRRYYRELRETGMPFAGPDSTKYAALSAEELNETLYDLKFKRKSSPLAQLADLYLYPQARGGYEPDYRPYQILFDAQKIIDSAISKEEIPHLGVKYSCFDN</sequence>
<keyword evidence="2" id="KW-1185">Reference proteome</keyword>
<name>A0ABM6I2A6_9HYPH</name>
<evidence type="ECO:0000313" key="1">
    <source>
        <dbReference type="EMBL" id="AQQ04381.1"/>
    </source>
</evidence>
<proteinExistence type="predicted"/>
<dbReference type="EMBL" id="CP019630">
    <property type="protein sequence ID" value="AQQ04381.1"/>
    <property type="molecule type" value="Genomic_DNA"/>
</dbReference>
<evidence type="ECO:0000313" key="2">
    <source>
        <dbReference type="Proteomes" id="UP000188174"/>
    </source>
</evidence>
<dbReference type="Proteomes" id="UP000188174">
    <property type="component" value="Chromosome"/>
</dbReference>